<evidence type="ECO:0000256" key="2">
    <source>
        <dbReference type="ARBA" id="ARBA00022801"/>
    </source>
</evidence>
<dbReference type="SUPFAM" id="SSF51126">
    <property type="entry name" value="Pectin lyase-like"/>
    <property type="match status" value="1"/>
</dbReference>
<dbReference type="PROSITE" id="PS00502">
    <property type="entry name" value="POLYGALACTURONASE"/>
    <property type="match status" value="1"/>
</dbReference>
<dbReference type="InterPro" id="IPR011050">
    <property type="entry name" value="Pectin_lyase_fold/virulence"/>
</dbReference>
<keyword evidence="2 4" id="KW-0378">Hydrolase</keyword>
<proteinExistence type="inferred from homology"/>
<reference evidence="5 6" key="1">
    <citation type="journal article" date="2018" name="Nat. Biotechnol.">
        <title>A standardized bacterial taxonomy based on genome phylogeny substantially revises the tree of life.</title>
        <authorList>
            <person name="Parks D.H."/>
            <person name="Chuvochina M."/>
            <person name="Waite D.W."/>
            <person name="Rinke C."/>
            <person name="Skarshewski A."/>
            <person name="Chaumeil P.A."/>
            <person name="Hugenholtz P."/>
        </authorList>
    </citation>
    <scope>NUCLEOTIDE SEQUENCE [LARGE SCALE GENOMIC DNA]</scope>
    <source>
        <strain evidence="5">UBA11728</strain>
    </source>
</reference>
<protein>
    <submittedName>
        <fullName evidence="5">Glycoside hydrolase</fullName>
    </submittedName>
</protein>
<evidence type="ECO:0000313" key="5">
    <source>
        <dbReference type="EMBL" id="HCL02471.1"/>
    </source>
</evidence>
<dbReference type="InterPro" id="IPR000743">
    <property type="entry name" value="Glyco_hydro_28"/>
</dbReference>
<comment type="caution">
    <text evidence="5">The sequence shown here is derived from an EMBL/GenBank/DDBJ whole genome shotgun (WGS) entry which is preliminary data.</text>
</comment>
<dbReference type="GO" id="GO:0004650">
    <property type="term" value="F:polygalacturonase activity"/>
    <property type="evidence" value="ECO:0007669"/>
    <property type="project" value="InterPro"/>
</dbReference>
<organism evidence="5 6">
    <name type="scientific">Lachnoclostridium phytofermentans</name>
    <dbReference type="NCBI Taxonomy" id="66219"/>
    <lineage>
        <taxon>Bacteria</taxon>
        <taxon>Bacillati</taxon>
        <taxon>Bacillota</taxon>
        <taxon>Clostridia</taxon>
        <taxon>Lachnospirales</taxon>
        <taxon>Lachnospiraceae</taxon>
    </lineage>
</organism>
<dbReference type="GO" id="GO:0005975">
    <property type="term" value="P:carbohydrate metabolic process"/>
    <property type="evidence" value="ECO:0007669"/>
    <property type="project" value="InterPro"/>
</dbReference>
<dbReference type="AlphaFoldDB" id="A0A3D2X5Q6"/>
<keyword evidence="3 4" id="KW-0326">Glycosidase</keyword>
<gene>
    <name evidence="5" type="ORF">DHW61_08655</name>
</gene>
<accession>A0A3D2X5Q6</accession>
<dbReference type="Pfam" id="PF00295">
    <property type="entry name" value="Glyco_hydro_28"/>
    <property type="match status" value="1"/>
</dbReference>
<dbReference type="Proteomes" id="UP000262969">
    <property type="component" value="Unassembled WGS sequence"/>
</dbReference>
<sequence length="474" mass="52784">MHTFTVELPVFPDRQVSITDYQAVSGGIVSNTAAINQAITELSKLGGGTVNVPEGIWLTGPITLKSNINLHLEKGALITFDKNPEEYPVILTNYEGQPRLRAVSPIHAFDEENIAITGEGIIDGNGHEWRPLKEFKVPKRQWQACLMKSPYVIDTKEGGIWYPSKTAYEGCLEGEVNIEAPDALKKAARNYDLYRPVMTNLVRCNKVLIEGVTLQNSPAWNLHPLLCTNLTLRNAFIRNASFAQNGDGLDLESCRFVDIYGVKFDVGDDAICIKSGKNAIGRKITVPTEHVHIRDCVVYHGHGGFVVGSEMSRGVRDVVIENCLFLGTDTGIRFKSAIGRGGVVEDITIRNIQMTDIEEDAIIFTMGYTLFRMDHQASDEPDTISKEDIPEFKNITIRDVNCLRAGQAIKIDGLEQMPIHDITLENVMIQAKKAIEIKNANQIFFKNVSVTNQDNLKQSFVFKEEVLSDCSHNF</sequence>
<evidence type="ECO:0000313" key="6">
    <source>
        <dbReference type="Proteomes" id="UP000262969"/>
    </source>
</evidence>
<dbReference type="EMBL" id="DPVV01000284">
    <property type="protein sequence ID" value="HCL02471.1"/>
    <property type="molecule type" value="Genomic_DNA"/>
</dbReference>
<comment type="similarity">
    <text evidence="1 4">Belongs to the glycosyl hydrolase 28 family.</text>
</comment>
<dbReference type="InterPro" id="IPR012334">
    <property type="entry name" value="Pectin_lyas_fold"/>
</dbReference>
<dbReference type="SMART" id="SM00710">
    <property type="entry name" value="PbH1"/>
    <property type="match status" value="6"/>
</dbReference>
<dbReference type="InterPro" id="IPR051801">
    <property type="entry name" value="GH28_Enzymes"/>
</dbReference>
<dbReference type="PANTHER" id="PTHR31339">
    <property type="entry name" value="PECTIN LYASE-RELATED"/>
    <property type="match status" value="1"/>
</dbReference>
<evidence type="ECO:0000256" key="1">
    <source>
        <dbReference type="ARBA" id="ARBA00008834"/>
    </source>
</evidence>
<dbReference type="Gene3D" id="2.160.20.10">
    <property type="entry name" value="Single-stranded right-handed beta-helix, Pectin lyase-like"/>
    <property type="match status" value="1"/>
</dbReference>
<dbReference type="InterPro" id="IPR006626">
    <property type="entry name" value="PbH1"/>
</dbReference>
<dbReference type="PANTHER" id="PTHR31339:SF9">
    <property type="entry name" value="PLASMIN AND FIBRONECTIN-BINDING PROTEIN A"/>
    <property type="match status" value="1"/>
</dbReference>
<name>A0A3D2X5Q6_9FIRM</name>
<evidence type="ECO:0000256" key="3">
    <source>
        <dbReference type="ARBA" id="ARBA00023295"/>
    </source>
</evidence>
<evidence type="ECO:0000256" key="4">
    <source>
        <dbReference type="RuleBase" id="RU361169"/>
    </source>
</evidence>